<organism evidence="2 3">
    <name type="scientific">Hymenobacter negativus</name>
    <dbReference type="NCBI Taxonomy" id="2795026"/>
    <lineage>
        <taxon>Bacteria</taxon>
        <taxon>Pseudomonadati</taxon>
        <taxon>Bacteroidota</taxon>
        <taxon>Cytophagia</taxon>
        <taxon>Cytophagales</taxon>
        <taxon>Hymenobacteraceae</taxon>
        <taxon>Hymenobacter</taxon>
    </lineage>
</organism>
<sequence length="138" mass="15203">MDTTTAFSFDEFIAALPAERQLVATQAWQLVRQAVPMGYTEHVGPKYLEFRTGKDMYVGLANQKGYLSLHLVPMYLMPELQEQLAAAAPKLKMGKGCVNFNKTEELPLEALTALIAATPPADYAAKLQAVRTAARKKT</sequence>
<dbReference type="RefSeq" id="WP_198077015.1">
    <property type="nucleotide sequence ID" value="NZ_JAEDAE010000017.1"/>
</dbReference>
<gene>
    <name evidence="2" type="ORF">I7X13_21110</name>
</gene>
<dbReference type="Proteomes" id="UP000625631">
    <property type="component" value="Unassembled WGS sequence"/>
</dbReference>
<evidence type="ECO:0000313" key="3">
    <source>
        <dbReference type="Proteomes" id="UP000625631"/>
    </source>
</evidence>
<dbReference type="SUPFAM" id="SSF159888">
    <property type="entry name" value="YdhG-like"/>
    <property type="match status" value="1"/>
</dbReference>
<proteinExistence type="predicted"/>
<keyword evidence="3" id="KW-1185">Reference proteome</keyword>
<dbReference type="Pfam" id="PF08818">
    <property type="entry name" value="DUF1801"/>
    <property type="match status" value="1"/>
</dbReference>
<dbReference type="EMBL" id="JAEDAE010000017">
    <property type="protein sequence ID" value="MBH8560569.1"/>
    <property type="molecule type" value="Genomic_DNA"/>
</dbReference>
<accession>A0ABS0QD05</accession>
<protein>
    <submittedName>
        <fullName evidence="2">DUF1801 domain-containing protein</fullName>
    </submittedName>
</protein>
<reference evidence="2 3" key="1">
    <citation type="submission" date="2020-12" db="EMBL/GenBank/DDBJ databases">
        <title>Hymenobacter sp.</title>
        <authorList>
            <person name="Kim M.K."/>
        </authorList>
    </citation>
    <scope>NUCLEOTIDE SEQUENCE [LARGE SCALE GENOMIC DNA]</scope>
    <source>
        <strain evidence="2 3">BT442</strain>
    </source>
</reference>
<dbReference type="Gene3D" id="3.90.1150.200">
    <property type="match status" value="1"/>
</dbReference>
<comment type="caution">
    <text evidence="2">The sequence shown here is derived from an EMBL/GenBank/DDBJ whole genome shotgun (WGS) entry which is preliminary data.</text>
</comment>
<evidence type="ECO:0000313" key="2">
    <source>
        <dbReference type="EMBL" id="MBH8560569.1"/>
    </source>
</evidence>
<dbReference type="InterPro" id="IPR014922">
    <property type="entry name" value="YdhG-like"/>
</dbReference>
<evidence type="ECO:0000259" key="1">
    <source>
        <dbReference type="Pfam" id="PF08818"/>
    </source>
</evidence>
<feature type="domain" description="YdhG-like" evidence="1">
    <location>
        <begin position="28"/>
        <end position="117"/>
    </location>
</feature>
<name>A0ABS0QD05_9BACT</name>